<dbReference type="GO" id="GO:0019899">
    <property type="term" value="F:enzyme binding"/>
    <property type="evidence" value="ECO:0007669"/>
    <property type="project" value="TreeGrafter"/>
</dbReference>
<dbReference type="Pfam" id="PF01027">
    <property type="entry name" value="Bax1-I"/>
    <property type="match status" value="1"/>
</dbReference>
<feature type="transmembrane region" description="Helical" evidence="6">
    <location>
        <begin position="61"/>
        <end position="79"/>
    </location>
</feature>
<accession>A0A914EH96</accession>
<keyword evidence="3 6" id="KW-0812">Transmembrane</keyword>
<dbReference type="Proteomes" id="UP000887540">
    <property type="component" value="Unplaced"/>
</dbReference>
<evidence type="ECO:0000256" key="4">
    <source>
        <dbReference type="ARBA" id="ARBA00022989"/>
    </source>
</evidence>
<evidence type="ECO:0000256" key="3">
    <source>
        <dbReference type="ARBA" id="ARBA00022692"/>
    </source>
</evidence>
<feature type="transmembrane region" description="Helical" evidence="6">
    <location>
        <begin position="91"/>
        <end position="111"/>
    </location>
</feature>
<sequence length="237" mass="26931">MSRVDSTDILGNIQRAFDTLNHKLEKDVKDHLRQVYSTLTFALLVSMVGAIVNYVFDFYSFRFLFTIAIFGLMIGLIATPATHGNEKTRLIYLYSFAFLTGCNLAPFIQALDAEPALIFNAYMITCIVFGCFSLAALYADSTKFLHLGGILGSALLCLLITALFARSAFMFGVIMWGGLAINCGFVLYDTQLICEKRRRGDTDYIWHTVELFIDFVNIFRYILILLKDKDNNKRRRD</sequence>
<evidence type="ECO:0000256" key="1">
    <source>
        <dbReference type="ARBA" id="ARBA00004141"/>
    </source>
</evidence>
<evidence type="ECO:0000256" key="2">
    <source>
        <dbReference type="ARBA" id="ARBA00010350"/>
    </source>
</evidence>
<proteinExistence type="inferred from homology"/>
<dbReference type="AlphaFoldDB" id="A0A914EH96"/>
<dbReference type="WBParaSite" id="ACRNAN_scaffold7871.g17997.t1">
    <property type="protein sequence ID" value="ACRNAN_scaffold7871.g17997.t1"/>
    <property type="gene ID" value="ACRNAN_scaffold7871.g17997"/>
</dbReference>
<feature type="transmembrane region" description="Helical" evidence="6">
    <location>
        <begin position="35"/>
        <end position="55"/>
    </location>
</feature>
<reference evidence="8" key="1">
    <citation type="submission" date="2022-11" db="UniProtKB">
        <authorList>
            <consortium name="WormBaseParasite"/>
        </authorList>
    </citation>
    <scope>IDENTIFICATION</scope>
</reference>
<dbReference type="PANTHER" id="PTHR23291:SF32">
    <property type="entry name" value="BAX INHIBITOR 1"/>
    <property type="match status" value="1"/>
</dbReference>
<keyword evidence="5 6" id="KW-0472">Membrane</keyword>
<evidence type="ECO:0000256" key="6">
    <source>
        <dbReference type="RuleBase" id="RU004379"/>
    </source>
</evidence>
<protein>
    <submittedName>
        <fullName evidence="8">Bax inhibitor 1</fullName>
    </submittedName>
</protein>
<evidence type="ECO:0000313" key="7">
    <source>
        <dbReference type="Proteomes" id="UP000887540"/>
    </source>
</evidence>
<dbReference type="GO" id="GO:0034620">
    <property type="term" value="P:cellular response to unfolded protein"/>
    <property type="evidence" value="ECO:0007669"/>
    <property type="project" value="TreeGrafter"/>
</dbReference>
<dbReference type="GO" id="GO:2001234">
    <property type="term" value="P:negative regulation of apoptotic signaling pathway"/>
    <property type="evidence" value="ECO:0007669"/>
    <property type="project" value="TreeGrafter"/>
</dbReference>
<evidence type="ECO:0000256" key="5">
    <source>
        <dbReference type="ARBA" id="ARBA00023136"/>
    </source>
</evidence>
<comment type="similarity">
    <text evidence="2 6">Belongs to the BI1 family.</text>
</comment>
<name>A0A914EH96_9BILA</name>
<feature type="transmembrane region" description="Helical" evidence="6">
    <location>
        <begin position="169"/>
        <end position="188"/>
    </location>
</feature>
<keyword evidence="4 6" id="KW-1133">Transmembrane helix</keyword>
<comment type="subcellular location">
    <subcellularLocation>
        <location evidence="1">Membrane</location>
        <topology evidence="1">Multi-pass membrane protein</topology>
    </subcellularLocation>
</comment>
<dbReference type="GO" id="GO:0031966">
    <property type="term" value="C:mitochondrial membrane"/>
    <property type="evidence" value="ECO:0007669"/>
    <property type="project" value="TreeGrafter"/>
</dbReference>
<dbReference type="InterPro" id="IPR006214">
    <property type="entry name" value="Bax_inhibitor_1-related"/>
</dbReference>
<feature type="transmembrane region" description="Helical" evidence="6">
    <location>
        <begin position="117"/>
        <end position="137"/>
    </location>
</feature>
<evidence type="ECO:0000313" key="8">
    <source>
        <dbReference type="WBParaSite" id="ACRNAN_scaffold7871.g17997.t1"/>
    </source>
</evidence>
<keyword evidence="7" id="KW-1185">Reference proteome</keyword>
<dbReference type="GO" id="GO:0033119">
    <property type="term" value="P:negative regulation of RNA splicing"/>
    <property type="evidence" value="ECO:0007669"/>
    <property type="project" value="TreeGrafter"/>
</dbReference>
<dbReference type="PANTHER" id="PTHR23291">
    <property type="entry name" value="BAX INHIBITOR-RELATED"/>
    <property type="match status" value="1"/>
</dbReference>
<organism evidence="7 8">
    <name type="scientific">Acrobeloides nanus</name>
    <dbReference type="NCBI Taxonomy" id="290746"/>
    <lineage>
        <taxon>Eukaryota</taxon>
        <taxon>Metazoa</taxon>
        <taxon>Ecdysozoa</taxon>
        <taxon>Nematoda</taxon>
        <taxon>Chromadorea</taxon>
        <taxon>Rhabditida</taxon>
        <taxon>Tylenchina</taxon>
        <taxon>Cephalobomorpha</taxon>
        <taxon>Cephaloboidea</taxon>
        <taxon>Cephalobidae</taxon>
        <taxon>Acrobeloides</taxon>
    </lineage>
</organism>
<feature type="transmembrane region" description="Helical" evidence="6">
    <location>
        <begin position="144"/>
        <end position="163"/>
    </location>
</feature>